<dbReference type="STRING" id="44252.DJ90_6457"/>
<name>A0A090Y6Q9_PAEMA</name>
<reference evidence="1 2" key="1">
    <citation type="submission" date="2014-04" db="EMBL/GenBank/DDBJ databases">
        <authorList>
            <person name="Bishop-Lilly K.A."/>
            <person name="Broomall S.M."/>
            <person name="Chain P.S."/>
            <person name="Chertkov O."/>
            <person name="Coyne S.R."/>
            <person name="Daligault H.E."/>
            <person name="Davenport K.W."/>
            <person name="Erkkila T."/>
            <person name="Frey K.G."/>
            <person name="Gibbons H.S."/>
            <person name="Gu W."/>
            <person name="Jaissle J."/>
            <person name="Johnson S.L."/>
            <person name="Koroleva G.I."/>
            <person name="Ladner J.T."/>
            <person name="Lo C.-C."/>
            <person name="Minogue T.D."/>
            <person name="Munk C."/>
            <person name="Palacios G.F."/>
            <person name="Redden C.L."/>
            <person name="Rosenzweig C.N."/>
            <person name="Scholz M.B."/>
            <person name="Teshima H."/>
            <person name="Xu Y."/>
        </authorList>
    </citation>
    <scope>NUCLEOTIDE SEQUENCE [LARGE SCALE GENOMIC DNA]</scope>
    <source>
        <strain evidence="1 2">8244</strain>
    </source>
</reference>
<sequence>MKLWGIWNADREAVLRMDEMMKNKQQIYMEVVKAHKEWERAYTAFQEAIGTDEVDVAIYTLEAAERRYQIQLRTAKQANVDWNVFRNGSFWTN</sequence>
<organism evidence="1 2">
    <name type="scientific">Paenibacillus macerans</name>
    <name type="common">Bacillus macerans</name>
    <dbReference type="NCBI Taxonomy" id="44252"/>
    <lineage>
        <taxon>Bacteria</taxon>
        <taxon>Bacillati</taxon>
        <taxon>Bacillota</taxon>
        <taxon>Bacilli</taxon>
        <taxon>Bacillales</taxon>
        <taxon>Paenibacillaceae</taxon>
        <taxon>Paenibacillus</taxon>
    </lineage>
</organism>
<dbReference type="EMBL" id="JMQA01000049">
    <property type="protein sequence ID" value="KFM94119.1"/>
    <property type="molecule type" value="Genomic_DNA"/>
</dbReference>
<evidence type="ECO:0000313" key="2">
    <source>
        <dbReference type="Proteomes" id="UP000029278"/>
    </source>
</evidence>
<proteinExistence type="predicted"/>
<comment type="caution">
    <text evidence="1">The sequence shown here is derived from an EMBL/GenBank/DDBJ whole genome shotgun (WGS) entry which is preliminary data.</text>
</comment>
<dbReference type="PATRIC" id="fig|44252.3.peg.5888"/>
<accession>A0A090Y6Q9</accession>
<dbReference type="HOGENOM" id="CLU_2410476_0_0_9"/>
<evidence type="ECO:0008006" key="3">
    <source>
        <dbReference type="Google" id="ProtNLM"/>
    </source>
</evidence>
<keyword evidence="2" id="KW-1185">Reference proteome</keyword>
<dbReference type="AlphaFoldDB" id="A0A090Y6Q9"/>
<protein>
    <recommendedName>
        <fullName evidence="3">DUF2508 family protein</fullName>
    </recommendedName>
</protein>
<evidence type="ECO:0000313" key="1">
    <source>
        <dbReference type="EMBL" id="KFM94119.1"/>
    </source>
</evidence>
<gene>
    <name evidence="1" type="ORF">DJ90_6457</name>
</gene>
<dbReference type="Proteomes" id="UP000029278">
    <property type="component" value="Unassembled WGS sequence"/>
</dbReference>